<evidence type="ECO:0000313" key="1">
    <source>
        <dbReference type="EMBL" id="SNQ47765.1"/>
    </source>
</evidence>
<sequence length="65" mass="7097">MAPPVMGTREVADRLGVSRQYVLRLLRDDPAFPRPIAELSAGLIWNTSDIEAYAATRGKDRGAPS</sequence>
<proteinExistence type="predicted"/>
<accession>A0A2I2KQ22</accession>
<gene>
    <name evidence="1" type="ORF">FRACA_200003</name>
</gene>
<organism evidence="1 2">
    <name type="scientific">Frankia canadensis</name>
    <dbReference type="NCBI Taxonomy" id="1836972"/>
    <lineage>
        <taxon>Bacteria</taxon>
        <taxon>Bacillati</taxon>
        <taxon>Actinomycetota</taxon>
        <taxon>Actinomycetes</taxon>
        <taxon>Frankiales</taxon>
        <taxon>Frankiaceae</taxon>
        <taxon>Frankia</taxon>
    </lineage>
</organism>
<dbReference type="Proteomes" id="UP000234331">
    <property type="component" value="Unassembled WGS sequence"/>
</dbReference>
<name>A0A2I2KQ22_9ACTN</name>
<dbReference type="AlphaFoldDB" id="A0A2I2KQ22"/>
<evidence type="ECO:0000313" key="2">
    <source>
        <dbReference type="Proteomes" id="UP000234331"/>
    </source>
</evidence>
<keyword evidence="2" id="KW-1185">Reference proteome</keyword>
<reference evidence="1 2" key="1">
    <citation type="submission" date="2017-06" db="EMBL/GenBank/DDBJ databases">
        <authorList>
            <person name="Kim H.J."/>
            <person name="Triplett B.A."/>
        </authorList>
    </citation>
    <scope>NUCLEOTIDE SEQUENCE [LARGE SCALE GENOMIC DNA]</scope>
    <source>
        <strain evidence="1">FRACA_ARgP5</strain>
    </source>
</reference>
<dbReference type="RefSeq" id="WP_243407449.1">
    <property type="nucleotide sequence ID" value="NZ_FZMO01000113.1"/>
</dbReference>
<protein>
    <submittedName>
        <fullName evidence="1">Regulator</fullName>
    </submittedName>
</protein>
<dbReference type="EMBL" id="FZMO01000113">
    <property type="protein sequence ID" value="SNQ47765.1"/>
    <property type="molecule type" value="Genomic_DNA"/>
</dbReference>